<sequence>MVYGTSLPTAKQNTQQVHFKNNLSRRAVALSIFTKLLVLLDQKITVTSFYQDKY</sequence>
<name>A0A8C9I1K7_9PRIM</name>
<protein>
    <submittedName>
        <fullName evidence="1">Uncharacterized protein</fullName>
    </submittedName>
</protein>
<dbReference type="AlphaFoldDB" id="A0A8C9I1K7"/>
<accession>A0A8C9I1K7</accession>
<reference evidence="1" key="1">
    <citation type="submission" date="2025-08" db="UniProtKB">
        <authorList>
            <consortium name="Ensembl"/>
        </authorList>
    </citation>
    <scope>IDENTIFICATION</scope>
</reference>
<dbReference type="Ensembl" id="ENSPTET00000038877.1">
    <property type="protein sequence ID" value="ENSPTEP00000027769.1"/>
    <property type="gene ID" value="ENSPTEG00000027570.1"/>
</dbReference>
<proteinExistence type="predicted"/>
<evidence type="ECO:0000313" key="2">
    <source>
        <dbReference type="Proteomes" id="UP000694416"/>
    </source>
</evidence>
<evidence type="ECO:0000313" key="1">
    <source>
        <dbReference type="Ensembl" id="ENSPTEP00000027769.1"/>
    </source>
</evidence>
<keyword evidence="2" id="KW-1185">Reference proteome</keyword>
<dbReference type="Proteomes" id="UP000694416">
    <property type="component" value="Unplaced"/>
</dbReference>
<organism evidence="1 2">
    <name type="scientific">Piliocolobus tephrosceles</name>
    <name type="common">Ugandan red Colobus</name>
    <dbReference type="NCBI Taxonomy" id="591936"/>
    <lineage>
        <taxon>Eukaryota</taxon>
        <taxon>Metazoa</taxon>
        <taxon>Chordata</taxon>
        <taxon>Craniata</taxon>
        <taxon>Vertebrata</taxon>
        <taxon>Euteleostomi</taxon>
        <taxon>Mammalia</taxon>
        <taxon>Eutheria</taxon>
        <taxon>Euarchontoglires</taxon>
        <taxon>Primates</taxon>
        <taxon>Haplorrhini</taxon>
        <taxon>Catarrhini</taxon>
        <taxon>Cercopithecidae</taxon>
        <taxon>Colobinae</taxon>
        <taxon>Piliocolobus</taxon>
    </lineage>
</organism>
<reference evidence="1" key="2">
    <citation type="submission" date="2025-09" db="UniProtKB">
        <authorList>
            <consortium name="Ensembl"/>
        </authorList>
    </citation>
    <scope>IDENTIFICATION</scope>
</reference>